<feature type="transmembrane region" description="Helical" evidence="1">
    <location>
        <begin position="213"/>
        <end position="231"/>
    </location>
</feature>
<feature type="transmembrane region" description="Helical" evidence="1">
    <location>
        <begin position="72"/>
        <end position="90"/>
    </location>
</feature>
<keyword evidence="4" id="KW-1185">Reference proteome</keyword>
<keyword evidence="1" id="KW-1133">Transmembrane helix</keyword>
<evidence type="ECO:0000313" key="3">
    <source>
        <dbReference type="EMBL" id="GAE25750.1"/>
    </source>
</evidence>
<feature type="transmembrane region" description="Helical" evidence="1">
    <location>
        <begin position="41"/>
        <end position="60"/>
    </location>
</feature>
<evidence type="ECO:0000313" key="4">
    <source>
        <dbReference type="Proteomes" id="UP000018890"/>
    </source>
</evidence>
<dbReference type="AlphaFoldDB" id="W4Q1B5"/>
<evidence type="ECO:0000259" key="2">
    <source>
        <dbReference type="Pfam" id="PF17159"/>
    </source>
</evidence>
<dbReference type="OrthoDB" id="9763484at2"/>
<proteinExistence type="predicted"/>
<feature type="transmembrane region" description="Helical" evidence="1">
    <location>
        <begin position="143"/>
        <end position="164"/>
    </location>
</feature>
<protein>
    <recommendedName>
        <fullName evidence="2">Membrane-associated sensor domain-containing protein</fullName>
    </recommendedName>
</protein>
<dbReference type="Pfam" id="PF17159">
    <property type="entry name" value="MASE3"/>
    <property type="match status" value="1"/>
</dbReference>
<feature type="transmembrane region" description="Helical" evidence="1">
    <location>
        <begin position="12"/>
        <end position="29"/>
    </location>
</feature>
<name>W4Q1B5_9BACI</name>
<sequence length="287" mass="32764">MKLTKSERNSIVLVAFGAVLFLLVLFLTFQTSSYQLSNYAFIHTLLELASVVISLSIFIYGCLTYPIIKSRLLLLVSLSFLIIAIYDILHTITYPGMPNVFNQPTDQATLWFWIGARFTGAFTLLLMIYLKSVDVNITKKKETVLWITLVAISVSVTSTLIMAYSNSFPSLIGDMGLTPLKKGLEYLVIAIHLATLFLLWNKYKKQQNLFYLNLMRASFFLILCGLTVTFYQTIQDAILVIAHLFKIMGYFFIMKAFYYSTIQVPLLDKKQTEEKLIDVESELELTL</sequence>
<gene>
    <name evidence="3" type="ORF">JCM9140_1759</name>
</gene>
<organism evidence="3 4">
    <name type="scientific">Halalkalibacter wakoensis JCM 9140</name>
    <dbReference type="NCBI Taxonomy" id="1236970"/>
    <lineage>
        <taxon>Bacteria</taxon>
        <taxon>Bacillati</taxon>
        <taxon>Bacillota</taxon>
        <taxon>Bacilli</taxon>
        <taxon>Bacillales</taxon>
        <taxon>Bacillaceae</taxon>
        <taxon>Halalkalibacter</taxon>
    </lineage>
</organism>
<evidence type="ECO:0000256" key="1">
    <source>
        <dbReference type="SAM" id="Phobius"/>
    </source>
</evidence>
<dbReference type="Proteomes" id="UP000018890">
    <property type="component" value="Unassembled WGS sequence"/>
</dbReference>
<keyword evidence="1" id="KW-0812">Transmembrane</keyword>
<accession>W4Q1B5</accession>
<feature type="domain" description="Membrane-associated sensor" evidence="2">
    <location>
        <begin position="35"/>
        <end position="265"/>
    </location>
</feature>
<feature type="transmembrane region" description="Helical" evidence="1">
    <location>
        <begin position="110"/>
        <end position="131"/>
    </location>
</feature>
<dbReference type="EMBL" id="BAUT01000013">
    <property type="protein sequence ID" value="GAE25750.1"/>
    <property type="molecule type" value="Genomic_DNA"/>
</dbReference>
<comment type="caution">
    <text evidence="3">The sequence shown here is derived from an EMBL/GenBank/DDBJ whole genome shotgun (WGS) entry which is preliminary data.</text>
</comment>
<keyword evidence="1" id="KW-0472">Membrane</keyword>
<dbReference type="STRING" id="1236970.JCM9140_1759"/>
<dbReference type="RefSeq" id="WP_034744586.1">
    <property type="nucleotide sequence ID" value="NZ_BAUT01000013.1"/>
</dbReference>
<dbReference type="InterPro" id="IPR033425">
    <property type="entry name" value="MASE3"/>
</dbReference>
<reference evidence="3" key="1">
    <citation type="journal article" date="2014" name="Genome Announc.">
        <title>Draft Genome Sequences of Three Alkaliphilic Bacillus Strains, Bacillus wakoensis JCM 9140T, Bacillus akibai JCM 9157T, and Bacillus hemicellulosilyticus JCM 9152T.</title>
        <authorList>
            <person name="Yuki M."/>
            <person name="Oshima K."/>
            <person name="Suda W."/>
            <person name="Oshida Y."/>
            <person name="Kitamura K."/>
            <person name="Iida T."/>
            <person name="Hattori M."/>
            <person name="Ohkuma M."/>
        </authorList>
    </citation>
    <scope>NUCLEOTIDE SEQUENCE [LARGE SCALE GENOMIC DNA]</scope>
    <source>
        <strain evidence="3">JCM 9140</strain>
    </source>
</reference>
<feature type="transmembrane region" description="Helical" evidence="1">
    <location>
        <begin position="184"/>
        <end position="201"/>
    </location>
</feature>
<feature type="transmembrane region" description="Helical" evidence="1">
    <location>
        <begin position="237"/>
        <end position="259"/>
    </location>
</feature>